<dbReference type="SUPFAM" id="SSF54427">
    <property type="entry name" value="NTF2-like"/>
    <property type="match status" value="1"/>
</dbReference>
<dbReference type="Pfam" id="PF13474">
    <property type="entry name" value="SnoaL_3"/>
    <property type="match status" value="1"/>
</dbReference>
<dbReference type="RefSeq" id="WP_224455539.1">
    <property type="nucleotide sequence ID" value="NZ_BAAAGG010000004.1"/>
</dbReference>
<accession>A0ABP3VDU6</accession>
<dbReference type="InterPro" id="IPR032710">
    <property type="entry name" value="NTF2-like_dom_sf"/>
</dbReference>
<sequence>MKPIQSLLILLFFSSISNAQTEQINITIDSWHKAAEKADFETYFDLMSKDAVFVGSDASEVWDIKEFKVFSKPYFDAGKAWTFIPVNRNVYTGRNKNIAWFDEVLNSEHMGICRGSGVLVRNQDEDWKIKHYVLSLAIPNSLVDQLVKQKTNLDNEYLKSQP</sequence>
<organism evidence="3 4">
    <name type="scientific">Psychroflexus lacisalsi</name>
    <dbReference type="NCBI Taxonomy" id="503928"/>
    <lineage>
        <taxon>Bacteria</taxon>
        <taxon>Pseudomonadati</taxon>
        <taxon>Bacteroidota</taxon>
        <taxon>Flavobacteriia</taxon>
        <taxon>Flavobacteriales</taxon>
        <taxon>Flavobacteriaceae</taxon>
        <taxon>Psychroflexus</taxon>
    </lineage>
</organism>
<feature type="chain" id="PRO_5046576021" evidence="1">
    <location>
        <begin position="20"/>
        <end position="162"/>
    </location>
</feature>
<proteinExistence type="predicted"/>
<evidence type="ECO:0000256" key="1">
    <source>
        <dbReference type="SAM" id="SignalP"/>
    </source>
</evidence>
<feature type="signal peptide" evidence="1">
    <location>
        <begin position="1"/>
        <end position="19"/>
    </location>
</feature>
<evidence type="ECO:0000313" key="3">
    <source>
        <dbReference type="EMBL" id="GAA0752779.1"/>
    </source>
</evidence>
<name>A0ABP3VDU6_9FLAO</name>
<dbReference type="EMBL" id="BAAAGG010000004">
    <property type="protein sequence ID" value="GAA0752779.1"/>
    <property type="molecule type" value="Genomic_DNA"/>
</dbReference>
<feature type="domain" description="SnoaL-like" evidence="2">
    <location>
        <begin position="24"/>
        <end position="139"/>
    </location>
</feature>
<keyword evidence="1" id="KW-0732">Signal</keyword>
<dbReference type="Gene3D" id="3.10.450.50">
    <property type="match status" value="1"/>
</dbReference>
<comment type="caution">
    <text evidence="3">The sequence shown here is derived from an EMBL/GenBank/DDBJ whole genome shotgun (WGS) entry which is preliminary data.</text>
</comment>
<evidence type="ECO:0000259" key="2">
    <source>
        <dbReference type="Pfam" id="PF13474"/>
    </source>
</evidence>
<evidence type="ECO:0000313" key="4">
    <source>
        <dbReference type="Proteomes" id="UP001500185"/>
    </source>
</evidence>
<protein>
    <submittedName>
        <fullName evidence="3">Nuclear transport factor 2 family protein</fullName>
    </submittedName>
</protein>
<dbReference type="InterPro" id="IPR037401">
    <property type="entry name" value="SnoaL-like"/>
</dbReference>
<reference evidence="4" key="1">
    <citation type="journal article" date="2019" name="Int. J. Syst. Evol. Microbiol.">
        <title>The Global Catalogue of Microorganisms (GCM) 10K type strain sequencing project: providing services to taxonomists for standard genome sequencing and annotation.</title>
        <authorList>
            <consortium name="The Broad Institute Genomics Platform"/>
            <consortium name="The Broad Institute Genome Sequencing Center for Infectious Disease"/>
            <person name="Wu L."/>
            <person name="Ma J."/>
        </authorList>
    </citation>
    <scope>NUCLEOTIDE SEQUENCE [LARGE SCALE GENOMIC DNA]</scope>
    <source>
        <strain evidence="4">JCM 16231</strain>
    </source>
</reference>
<keyword evidence="4" id="KW-1185">Reference proteome</keyword>
<dbReference type="Proteomes" id="UP001500185">
    <property type="component" value="Unassembled WGS sequence"/>
</dbReference>
<gene>
    <name evidence="3" type="ORF">GCM10009433_04180</name>
</gene>